<dbReference type="PANTHER" id="PTHR35085:SF1">
    <property type="entry name" value="KERATINOCYTE DIFFERENTIATION FACTOR 1"/>
    <property type="match status" value="1"/>
</dbReference>
<keyword evidence="3" id="KW-1185">Reference proteome</keyword>
<dbReference type="InterPro" id="IPR028003">
    <property type="entry name" value="KDF1"/>
</dbReference>
<feature type="region of interest" description="Disordered" evidence="1">
    <location>
        <begin position="60"/>
        <end position="88"/>
    </location>
</feature>
<sequence>HLGPGSALCPQMERIYLPIKSFQNPEELLADHPHSLFFSTEKTGCWTFLDSGPSIQAMQGARWKADLRPAAQPAAKPRRVTPPALPPASVDSLSLEVYEGSASGSRRVERKEGKALARSHQRKADPRDSNGNNSENIGFIPGSAENVEDASVCESCGLGTCVSWQTVKAVFCCVMTCGVCPPDSGVYNPCTGTTEPPAGTKDFENSTIRYVENPTLGIALNLEPSPRKKANLAGNSFNYYDVKLRGQQVIWKNNSQSLSTDSCRKDTYLHSQRSESPCSISPISHKRISDEFPSFLEEDLENNELNVSMSSAELDEYINKKLLELFSIHQIDMLAQCTSDTIFISKSSEISELIDSITKDYKINEKDAECRIVTGIVRISTRKSKKNKKRLQEAPSEERLVTLTSADPRPQTETTLPSEELNLEISVVDPLDLKARQMHGLGSPDSGKDDSLQDTETDSSGAPLLKVYL</sequence>
<dbReference type="OMA" id="WSKEHNG"/>
<dbReference type="Proteomes" id="UP000288216">
    <property type="component" value="Unassembled WGS sequence"/>
</dbReference>
<gene>
    <name evidence="2" type="ORF">scyTo_0015999</name>
</gene>
<dbReference type="GO" id="GO:0030054">
    <property type="term" value="C:cell junction"/>
    <property type="evidence" value="ECO:0007669"/>
    <property type="project" value="TreeGrafter"/>
</dbReference>
<name>A0A401Q2I1_SCYTO</name>
<protein>
    <recommendedName>
        <fullName evidence="4">Keratinocyte differentiation factor 1</fullName>
    </recommendedName>
</protein>
<dbReference type="EMBL" id="BFAA01009393">
    <property type="protein sequence ID" value="GCB79560.1"/>
    <property type="molecule type" value="Genomic_DNA"/>
</dbReference>
<evidence type="ECO:0000313" key="3">
    <source>
        <dbReference type="Proteomes" id="UP000288216"/>
    </source>
</evidence>
<dbReference type="GO" id="GO:0010482">
    <property type="term" value="P:regulation of epidermal cell division"/>
    <property type="evidence" value="ECO:0007669"/>
    <property type="project" value="TreeGrafter"/>
</dbReference>
<feature type="region of interest" description="Disordered" evidence="1">
    <location>
        <begin position="101"/>
        <end position="140"/>
    </location>
</feature>
<reference evidence="2 3" key="1">
    <citation type="journal article" date="2018" name="Nat. Ecol. Evol.">
        <title>Shark genomes provide insights into elasmobranch evolution and the origin of vertebrates.</title>
        <authorList>
            <person name="Hara Y"/>
            <person name="Yamaguchi K"/>
            <person name="Onimaru K"/>
            <person name="Kadota M"/>
            <person name="Koyanagi M"/>
            <person name="Keeley SD"/>
            <person name="Tatsumi K"/>
            <person name="Tanaka K"/>
            <person name="Motone F"/>
            <person name="Kageyama Y"/>
            <person name="Nozu R"/>
            <person name="Adachi N"/>
            <person name="Nishimura O"/>
            <person name="Nakagawa R"/>
            <person name="Tanegashima C"/>
            <person name="Kiyatake I"/>
            <person name="Matsumoto R"/>
            <person name="Murakumo K"/>
            <person name="Nishida K"/>
            <person name="Terakita A"/>
            <person name="Kuratani S"/>
            <person name="Sato K"/>
            <person name="Hyodo S Kuraku.S."/>
        </authorList>
    </citation>
    <scope>NUCLEOTIDE SEQUENCE [LARGE SCALE GENOMIC DNA]</scope>
</reference>
<dbReference type="STRING" id="75743.A0A401Q2I1"/>
<feature type="region of interest" description="Disordered" evidence="1">
    <location>
        <begin position="436"/>
        <end position="469"/>
    </location>
</feature>
<dbReference type="GO" id="GO:0003334">
    <property type="term" value="P:keratinocyte development"/>
    <property type="evidence" value="ECO:0007669"/>
    <property type="project" value="InterPro"/>
</dbReference>
<dbReference type="AlphaFoldDB" id="A0A401Q2I1"/>
<evidence type="ECO:0000256" key="1">
    <source>
        <dbReference type="SAM" id="MobiDB-lite"/>
    </source>
</evidence>
<dbReference type="Pfam" id="PF15551">
    <property type="entry name" value="DUF4656"/>
    <property type="match status" value="1"/>
</dbReference>
<feature type="non-terminal residue" evidence="2">
    <location>
        <position position="1"/>
    </location>
</feature>
<feature type="compositionally biased region" description="Basic and acidic residues" evidence="1">
    <location>
        <begin position="106"/>
        <end position="115"/>
    </location>
</feature>
<dbReference type="OrthoDB" id="8640515at2759"/>
<comment type="caution">
    <text evidence="2">The sequence shown here is derived from an EMBL/GenBank/DDBJ whole genome shotgun (WGS) entry which is preliminary data.</text>
</comment>
<accession>A0A401Q2I1</accession>
<evidence type="ECO:0008006" key="4">
    <source>
        <dbReference type="Google" id="ProtNLM"/>
    </source>
</evidence>
<evidence type="ECO:0000313" key="2">
    <source>
        <dbReference type="EMBL" id="GCB79560.1"/>
    </source>
</evidence>
<dbReference type="PANTHER" id="PTHR35085">
    <property type="entry name" value="KERATINOCYTE DIFFERENTIATION FACTOR 1"/>
    <property type="match status" value="1"/>
</dbReference>
<proteinExistence type="predicted"/>
<organism evidence="2 3">
    <name type="scientific">Scyliorhinus torazame</name>
    <name type="common">Cloudy catshark</name>
    <name type="synonym">Catulus torazame</name>
    <dbReference type="NCBI Taxonomy" id="75743"/>
    <lineage>
        <taxon>Eukaryota</taxon>
        <taxon>Metazoa</taxon>
        <taxon>Chordata</taxon>
        <taxon>Craniata</taxon>
        <taxon>Vertebrata</taxon>
        <taxon>Chondrichthyes</taxon>
        <taxon>Elasmobranchii</taxon>
        <taxon>Galeomorphii</taxon>
        <taxon>Galeoidea</taxon>
        <taxon>Carcharhiniformes</taxon>
        <taxon>Scyliorhinidae</taxon>
        <taxon>Scyliorhinus</taxon>
    </lineage>
</organism>